<dbReference type="Gene3D" id="3.90.70.10">
    <property type="entry name" value="Cysteine proteinases"/>
    <property type="match status" value="1"/>
</dbReference>
<comment type="similarity">
    <text evidence="1">Belongs to the peptidase C1 family.</text>
</comment>
<evidence type="ECO:0000313" key="5">
    <source>
        <dbReference type="Proteomes" id="UP000238261"/>
    </source>
</evidence>
<feature type="signal peptide" evidence="2">
    <location>
        <begin position="1"/>
        <end position="25"/>
    </location>
</feature>
<dbReference type="PANTHER" id="PTHR12411">
    <property type="entry name" value="CYSTEINE PROTEASE FAMILY C1-RELATED"/>
    <property type="match status" value="1"/>
</dbReference>
<protein>
    <submittedName>
        <fullName evidence="4">Peptidase C1</fullName>
    </submittedName>
</protein>
<evidence type="ECO:0000256" key="2">
    <source>
        <dbReference type="SAM" id="SignalP"/>
    </source>
</evidence>
<dbReference type="AlphaFoldDB" id="A0A2S7EZ86"/>
<proteinExistence type="inferred from homology"/>
<organism evidence="4 5">
    <name type="scientific">Xanthomonas hyacinthi</name>
    <dbReference type="NCBI Taxonomy" id="56455"/>
    <lineage>
        <taxon>Bacteria</taxon>
        <taxon>Pseudomonadati</taxon>
        <taxon>Pseudomonadota</taxon>
        <taxon>Gammaproteobacteria</taxon>
        <taxon>Lysobacterales</taxon>
        <taxon>Lysobacteraceae</taxon>
        <taxon>Xanthomonas</taxon>
    </lineage>
</organism>
<dbReference type="InterPro" id="IPR013128">
    <property type="entry name" value="Peptidase_C1A"/>
</dbReference>
<feature type="chain" id="PRO_5015467519" evidence="2">
    <location>
        <begin position="26"/>
        <end position="274"/>
    </location>
</feature>
<gene>
    <name evidence="4" type="ORF">XhyaCFBP1156_06665</name>
</gene>
<dbReference type="Pfam" id="PF00112">
    <property type="entry name" value="Peptidase_C1"/>
    <property type="match status" value="1"/>
</dbReference>
<dbReference type="EMBL" id="MDEG01000004">
    <property type="protein sequence ID" value="PPU98396.1"/>
    <property type="molecule type" value="Genomic_DNA"/>
</dbReference>
<dbReference type="CDD" id="cd02619">
    <property type="entry name" value="Peptidase_C1"/>
    <property type="match status" value="1"/>
</dbReference>
<feature type="domain" description="Peptidase C1A papain C-terminal" evidence="3">
    <location>
        <begin position="56"/>
        <end position="271"/>
    </location>
</feature>
<dbReference type="GO" id="GO:0006508">
    <property type="term" value="P:proteolysis"/>
    <property type="evidence" value="ECO:0007669"/>
    <property type="project" value="InterPro"/>
</dbReference>
<keyword evidence="2" id="KW-0732">Signal</keyword>
<dbReference type="GO" id="GO:0008234">
    <property type="term" value="F:cysteine-type peptidase activity"/>
    <property type="evidence" value="ECO:0007669"/>
    <property type="project" value="InterPro"/>
</dbReference>
<dbReference type="RefSeq" id="WP_046981620.1">
    <property type="nucleotide sequence ID" value="NZ_CP043476.1"/>
</dbReference>
<keyword evidence="5" id="KW-1185">Reference proteome</keyword>
<dbReference type="InterPro" id="IPR038765">
    <property type="entry name" value="Papain-like_cys_pep_sf"/>
</dbReference>
<evidence type="ECO:0000313" key="4">
    <source>
        <dbReference type="EMBL" id="PPU98396.1"/>
    </source>
</evidence>
<dbReference type="SMART" id="SM00645">
    <property type="entry name" value="Pept_C1"/>
    <property type="match status" value="1"/>
</dbReference>
<accession>A0A2S7EZ86</accession>
<dbReference type="Proteomes" id="UP000238261">
    <property type="component" value="Unassembled WGS sequence"/>
</dbReference>
<reference evidence="5" key="1">
    <citation type="submission" date="2016-08" db="EMBL/GenBank/DDBJ databases">
        <authorList>
            <person name="Merda D."/>
            <person name="Briand M."/>
            <person name="Taghouti G."/>
            <person name="Carrere S."/>
            <person name="Gouzy J."/>
            <person name="Portier P."/>
            <person name="Jacques M.-A."/>
            <person name="Fischer-Le Saux M."/>
        </authorList>
    </citation>
    <scope>NUCLEOTIDE SEQUENCE [LARGE SCALE GENOMIC DNA]</scope>
    <source>
        <strain evidence="5">CFBP1156</strain>
    </source>
</reference>
<dbReference type="SUPFAM" id="SSF54001">
    <property type="entry name" value="Cysteine proteinases"/>
    <property type="match status" value="1"/>
</dbReference>
<dbReference type="OrthoDB" id="1491023at2"/>
<evidence type="ECO:0000259" key="3">
    <source>
        <dbReference type="SMART" id="SM00645"/>
    </source>
</evidence>
<comment type="caution">
    <text evidence="4">The sequence shown here is derived from an EMBL/GenBank/DDBJ whole genome shotgun (WGS) entry which is preliminary data.</text>
</comment>
<name>A0A2S7EZ86_9XANT</name>
<sequence>MSLHRPIASGIFGLLTLSAFTLAHAQSSHGMGLKPSATVQEVQPLFATDQERAEPLPQRFSLTRWAIEAGDQKQVSSCASWATAHTLSGWYAKFLGSNVTKFAPMYLYTQVNGGGDNGSTMEAPLDVALAQGIATEKSYVQGNYDFMTPPTKAERESAAKHRQPYEYRVIYSNWNGKGGGRALIEQIKAAIANYTPVAIGFYPRQGFRDLSPKNAVDYDDKSPIIGGHEVIALGYDEEGLLIENSWGPEWGKNGMAKLSWRVVNKDVKQAVIAY</sequence>
<dbReference type="InterPro" id="IPR000668">
    <property type="entry name" value="Peptidase_C1A_C"/>
</dbReference>
<evidence type="ECO:0000256" key="1">
    <source>
        <dbReference type="ARBA" id="ARBA00008455"/>
    </source>
</evidence>